<comment type="subcellular location">
    <subcellularLocation>
        <location evidence="1">Cytoplasm</location>
    </subcellularLocation>
</comment>
<evidence type="ECO:0000256" key="7">
    <source>
        <dbReference type="ARBA" id="ARBA00030668"/>
    </source>
</evidence>
<dbReference type="GO" id="GO:0005524">
    <property type="term" value="F:ATP binding"/>
    <property type="evidence" value="ECO:0007669"/>
    <property type="project" value="UniProtKB-KW"/>
</dbReference>
<evidence type="ECO:0000259" key="14">
    <source>
        <dbReference type="PROSITE" id="PS51986"/>
    </source>
</evidence>
<evidence type="ECO:0000256" key="1">
    <source>
        <dbReference type="ARBA" id="ARBA00004496"/>
    </source>
</evidence>
<evidence type="ECO:0000256" key="4">
    <source>
        <dbReference type="ARBA" id="ARBA00022598"/>
    </source>
</evidence>
<dbReference type="GO" id="GO:0006542">
    <property type="term" value="P:glutamine biosynthetic process"/>
    <property type="evidence" value="ECO:0007669"/>
    <property type="project" value="InterPro"/>
</dbReference>
<evidence type="ECO:0000256" key="3">
    <source>
        <dbReference type="ARBA" id="ARBA00022490"/>
    </source>
</evidence>
<accession>A0A0A7GC05</accession>
<feature type="domain" description="GS catalytic" evidence="15">
    <location>
        <begin position="108"/>
        <end position="481"/>
    </location>
</feature>
<evidence type="ECO:0000256" key="2">
    <source>
        <dbReference type="ARBA" id="ARBA00009897"/>
    </source>
</evidence>
<feature type="binding site" evidence="10">
    <location>
        <position position="277"/>
    </location>
    <ligand>
        <name>Mg(2+)</name>
        <dbReference type="ChEBI" id="CHEBI:18420"/>
        <label>1</label>
    </ligand>
</feature>
<dbReference type="SMART" id="SM01230">
    <property type="entry name" value="Gln-synt_C"/>
    <property type="match status" value="1"/>
</dbReference>
<evidence type="ECO:0000256" key="5">
    <source>
        <dbReference type="ARBA" id="ARBA00022741"/>
    </source>
</evidence>
<dbReference type="Gene3D" id="3.30.590.10">
    <property type="entry name" value="Glutamine synthetase/guanido kinase, catalytic domain"/>
    <property type="match status" value="1"/>
</dbReference>
<proteinExistence type="inferred from homology"/>
<dbReference type="GeneID" id="24796875"/>
<dbReference type="InterPro" id="IPR014746">
    <property type="entry name" value="Gln_synth/guanido_kin_cat_dom"/>
</dbReference>
<protein>
    <recommendedName>
        <fullName evidence="7">Glutamate--ammonia ligase</fullName>
    </recommendedName>
</protein>
<comment type="similarity">
    <text evidence="2 12 13">Belongs to the glutamine synthetase family.</text>
</comment>
<evidence type="ECO:0000256" key="8">
    <source>
        <dbReference type="PIRSR" id="PIRSR604809-1"/>
    </source>
</evidence>
<dbReference type="PROSITE" id="PS00181">
    <property type="entry name" value="GLNA_ATP"/>
    <property type="match status" value="1"/>
</dbReference>
<feature type="binding site" evidence="8">
    <location>
        <begin position="272"/>
        <end position="273"/>
    </location>
    <ligand>
        <name>L-glutamate</name>
        <dbReference type="ChEBI" id="CHEBI:29985"/>
    </ligand>
</feature>
<feature type="modified residue" description="O-AMP-tyrosine" evidence="11">
    <location>
        <position position="411"/>
    </location>
</feature>
<dbReference type="SUPFAM" id="SSF54368">
    <property type="entry name" value="Glutamine synthetase, N-terminal domain"/>
    <property type="match status" value="1"/>
</dbReference>
<dbReference type="PANTHER" id="PTHR43407:SF1">
    <property type="entry name" value="LENGSIN"/>
    <property type="match status" value="1"/>
</dbReference>
<keyword evidence="4" id="KW-0436">Ligase</keyword>
<dbReference type="STRING" id="565033.GACE_0277"/>
<keyword evidence="11" id="KW-0597">Phosphoprotein</keyword>
<dbReference type="InterPro" id="IPR008146">
    <property type="entry name" value="Gln_synth_cat_dom"/>
</dbReference>
<dbReference type="eggNOG" id="arCOG01909">
    <property type="taxonomic scope" value="Archaea"/>
</dbReference>
<name>A0A0A7GC05_GEOAI</name>
<keyword evidence="6 9" id="KW-0067">ATP-binding</keyword>
<reference evidence="16 17" key="1">
    <citation type="journal article" date="2015" name="Appl. Environ. Microbiol.">
        <title>The Geoglobus acetivorans genome: Fe(III) reduction, acetate utilization, autotrophic growth, and degradation of aromatic compounds in a hyperthermophilic archaeon.</title>
        <authorList>
            <person name="Mardanov A.V."/>
            <person name="Slododkina G.B."/>
            <person name="Slobodkin A.I."/>
            <person name="Beletsky A.V."/>
            <person name="Gavrilov S.N."/>
            <person name="Kublanov I.V."/>
            <person name="Bonch-Osmolovskaya E.A."/>
            <person name="Skryabin K.G."/>
            <person name="Ravin N.V."/>
        </authorList>
    </citation>
    <scope>NUCLEOTIDE SEQUENCE [LARGE SCALE GENOMIC DNA]</scope>
    <source>
        <strain evidence="16 17">SBH6</strain>
    </source>
</reference>
<dbReference type="InterPro" id="IPR036651">
    <property type="entry name" value="Gln_synt_N_sf"/>
</dbReference>
<feature type="binding site" evidence="9">
    <location>
        <position position="215"/>
    </location>
    <ligand>
        <name>ATP</name>
        <dbReference type="ChEBI" id="CHEBI:30616"/>
    </ligand>
</feature>
<dbReference type="EMBL" id="CP009552">
    <property type="protein sequence ID" value="AIY89333.1"/>
    <property type="molecule type" value="Genomic_DNA"/>
</dbReference>
<evidence type="ECO:0000259" key="15">
    <source>
        <dbReference type="PROSITE" id="PS51987"/>
    </source>
</evidence>
<comment type="cofactor">
    <cofactor evidence="10">
        <name>Mg(2+)</name>
        <dbReference type="ChEBI" id="CHEBI:18420"/>
    </cofactor>
    <text evidence="10">Binds 2 Mg(2+) ions per subunit.</text>
</comment>
<feature type="binding site" evidence="10">
    <location>
        <position position="220"/>
    </location>
    <ligand>
        <name>Mg(2+)</name>
        <dbReference type="ChEBI" id="CHEBI:18420"/>
        <label>1</label>
    </ligand>
</feature>
<feature type="binding site" evidence="8">
    <location>
        <position position="373"/>
    </location>
    <ligand>
        <name>L-glutamate</name>
        <dbReference type="ChEBI" id="CHEBI:29985"/>
    </ligand>
</feature>
<dbReference type="PROSITE" id="PS51986">
    <property type="entry name" value="GS_BETA_GRASP"/>
    <property type="match status" value="1"/>
</dbReference>
<feature type="binding site" evidence="10">
    <location>
        <position position="371"/>
    </location>
    <ligand>
        <name>Mg(2+)</name>
        <dbReference type="ChEBI" id="CHEBI:18420"/>
        <label>1</label>
    </ligand>
</feature>
<dbReference type="NCBIfam" id="TIGR00653">
    <property type="entry name" value="GlnA"/>
    <property type="match status" value="1"/>
</dbReference>
<dbReference type="PROSITE" id="PS51987">
    <property type="entry name" value="GS_CATALYTIC"/>
    <property type="match status" value="1"/>
</dbReference>
<keyword evidence="10" id="KW-0460">Magnesium</keyword>
<dbReference type="InterPro" id="IPR004809">
    <property type="entry name" value="Gln_synth_I"/>
</dbReference>
<evidence type="ECO:0000256" key="12">
    <source>
        <dbReference type="PROSITE-ProRule" id="PRU01330"/>
    </source>
</evidence>
<evidence type="ECO:0000256" key="10">
    <source>
        <dbReference type="PIRSR" id="PIRSR604809-3"/>
    </source>
</evidence>
<feature type="binding site" evidence="10">
    <location>
        <position position="134"/>
    </location>
    <ligand>
        <name>Mg(2+)</name>
        <dbReference type="ChEBI" id="CHEBI:18420"/>
        <label>1</label>
    </ligand>
</feature>
<dbReference type="InterPro" id="IPR027303">
    <property type="entry name" value="Gln_synth_gly_rich_site"/>
</dbReference>
<dbReference type="GO" id="GO:0004356">
    <property type="term" value="F:glutamine synthetase activity"/>
    <property type="evidence" value="ECO:0007669"/>
    <property type="project" value="InterPro"/>
</dbReference>
<evidence type="ECO:0000256" key="13">
    <source>
        <dbReference type="RuleBase" id="RU000384"/>
    </source>
</evidence>
<gene>
    <name evidence="16" type="ORF">GACE_0277</name>
</gene>
<sequence>MDVEQAKKILQENEIKQVLCAFADVRGYLQTFSIPARKFIEGGAFEGIGFDGSSIRGFKSINESDMVWIPDVSTLKIVPWETDPVQKTAIMFGDVYEAWGSAQSDADPRGYVAKRMEKKLADMGLSAIFGPEIEFFLFENVDPTKLIYDLWVSPNGGTGDSWGPPRVMPESPELASGGFIIRPKEGYFRPPPEDTTITYRNELVDILEKLDVMVEYHHHEVATAGQVELDFEPKTMVDVGDAFYLYKFAAKNLAAMYGMIATFMPKPLYLDNASGMHVHQSLWEGEPFKGKNIFADPDDEYMLSQKARYYIGGLLEHAKALTALTAPTVNSYKRLVPGFEAPIYICWSPRNRSALIRVPMYHKKPSAIRAEYRGVDPSTNPYLSLPAMVAAGLDGIKKKIEPGDPIMEDVYELSPARKRELGIGELPTTLRDAIDHLATDEVIQDVLGTHIFDAFMEIKIDEWNQYCLYITPWEFMKYLDI</sequence>
<dbReference type="PANTHER" id="PTHR43407">
    <property type="entry name" value="GLUTAMINE SYNTHETASE"/>
    <property type="match status" value="1"/>
</dbReference>
<feature type="binding site" evidence="8">
    <location>
        <position position="352"/>
    </location>
    <ligand>
        <name>L-glutamate</name>
        <dbReference type="ChEBI" id="CHEBI:29985"/>
    </ligand>
</feature>
<dbReference type="GO" id="GO:0005737">
    <property type="term" value="C:cytoplasm"/>
    <property type="evidence" value="ECO:0007669"/>
    <property type="project" value="UniProtKB-SubCell"/>
</dbReference>
<evidence type="ECO:0000313" key="17">
    <source>
        <dbReference type="Proteomes" id="UP000030624"/>
    </source>
</evidence>
<dbReference type="Gene3D" id="3.10.20.70">
    <property type="entry name" value="Glutamine synthetase, N-terminal domain"/>
    <property type="match status" value="1"/>
</dbReference>
<organism evidence="16 17">
    <name type="scientific">Geoglobus acetivorans</name>
    <dbReference type="NCBI Taxonomy" id="565033"/>
    <lineage>
        <taxon>Archaea</taxon>
        <taxon>Methanobacteriati</taxon>
        <taxon>Methanobacteriota</taxon>
        <taxon>Archaeoglobi</taxon>
        <taxon>Archaeoglobales</taxon>
        <taxon>Archaeoglobaceae</taxon>
        <taxon>Geoglobus</taxon>
    </lineage>
</organism>
<evidence type="ECO:0000313" key="16">
    <source>
        <dbReference type="EMBL" id="AIY89333.1"/>
    </source>
</evidence>
<keyword evidence="10" id="KW-0479">Metal-binding</keyword>
<dbReference type="AlphaFoldDB" id="A0A0A7GC05"/>
<feature type="binding site" evidence="8">
    <location>
        <position position="334"/>
    </location>
    <ligand>
        <name>L-glutamate</name>
        <dbReference type="ChEBI" id="CHEBI:29985"/>
    </ligand>
</feature>
<dbReference type="Pfam" id="PF00120">
    <property type="entry name" value="Gln-synt_C"/>
    <property type="match status" value="1"/>
</dbReference>
<keyword evidence="3" id="KW-0963">Cytoplasm</keyword>
<feature type="binding site" evidence="8">
    <location>
        <position position="340"/>
    </location>
    <ligand>
        <name>L-glutamate</name>
        <dbReference type="ChEBI" id="CHEBI:29985"/>
    </ligand>
</feature>
<dbReference type="Pfam" id="PF03951">
    <property type="entry name" value="Gln-synt_N"/>
    <property type="match status" value="1"/>
</dbReference>
<feature type="binding site" evidence="9">
    <location>
        <begin position="279"/>
        <end position="281"/>
    </location>
    <ligand>
        <name>ATP</name>
        <dbReference type="ChEBI" id="CHEBI:30616"/>
    </ligand>
</feature>
<feature type="binding site" evidence="9">
    <location>
        <position position="352"/>
    </location>
    <ligand>
        <name>ATP</name>
        <dbReference type="ChEBI" id="CHEBI:30616"/>
    </ligand>
</feature>
<dbReference type="HOGENOM" id="CLU_017290_1_2_2"/>
<evidence type="ECO:0000256" key="6">
    <source>
        <dbReference type="ARBA" id="ARBA00022840"/>
    </source>
</evidence>
<dbReference type="KEGG" id="gac:GACE_0277"/>
<feature type="domain" description="GS beta-grasp" evidence="14">
    <location>
        <begin position="13"/>
        <end position="100"/>
    </location>
</feature>
<keyword evidence="5 9" id="KW-0547">Nucleotide-binding</keyword>
<feature type="binding site" evidence="10">
    <location>
        <position position="228"/>
    </location>
    <ligand>
        <name>Mg(2+)</name>
        <dbReference type="ChEBI" id="CHEBI:18420"/>
        <label>1</label>
    </ligand>
</feature>
<dbReference type="InterPro" id="IPR008147">
    <property type="entry name" value="Gln_synt_N"/>
</dbReference>
<dbReference type="RefSeq" id="WP_048090555.1">
    <property type="nucleotide sequence ID" value="NZ_CP009552.1"/>
</dbReference>
<dbReference type="GO" id="GO:0046872">
    <property type="term" value="F:metal ion binding"/>
    <property type="evidence" value="ECO:0007669"/>
    <property type="project" value="UniProtKB-KW"/>
</dbReference>
<evidence type="ECO:0000256" key="9">
    <source>
        <dbReference type="PIRSR" id="PIRSR604809-2"/>
    </source>
</evidence>
<dbReference type="GO" id="GO:0016020">
    <property type="term" value="C:membrane"/>
    <property type="evidence" value="ECO:0007669"/>
    <property type="project" value="TreeGrafter"/>
</dbReference>
<feature type="binding site" evidence="10">
    <location>
        <position position="132"/>
    </location>
    <ligand>
        <name>Mg(2+)</name>
        <dbReference type="ChEBI" id="CHEBI:18420"/>
        <label>1</label>
    </ligand>
</feature>
<evidence type="ECO:0000256" key="11">
    <source>
        <dbReference type="PIRSR" id="PIRSR604809-50"/>
    </source>
</evidence>
<dbReference type="Proteomes" id="UP000030624">
    <property type="component" value="Chromosome"/>
</dbReference>
<dbReference type="SUPFAM" id="SSF55931">
    <property type="entry name" value="Glutamine synthetase/guanido kinase"/>
    <property type="match status" value="1"/>
</dbReference>